<protein>
    <recommendedName>
        <fullName evidence="2">von Hippel-Lindau disease tumour suppressor beta domain-containing protein</fullName>
    </recommendedName>
</protein>
<gene>
    <name evidence="1" type="ORF">ACAT0790_LOCUS64330</name>
</gene>
<dbReference type="AlphaFoldDB" id="A0A7S1S948"/>
<dbReference type="InterPro" id="IPR037140">
    <property type="entry name" value="VHL_beta_dom_sf"/>
</dbReference>
<sequence>MARHGWVDPRSGRTTADPNACEITFTNSAGVPVDVMWWSPSDSSYTKLASIQAGATVSQNSFRGHQFKLYSSSRKSNEVKCPGKGGEFELSDNFKLKRAARRSDDL</sequence>
<dbReference type="Gene3D" id="2.60.40.780">
    <property type="entry name" value="von Hippel-Lindau disease tumour suppressor, beta domain"/>
    <property type="match status" value="1"/>
</dbReference>
<evidence type="ECO:0000313" key="1">
    <source>
        <dbReference type="EMBL" id="CAD9187556.1"/>
    </source>
</evidence>
<accession>A0A7S1S948</accession>
<reference evidence="1" key="1">
    <citation type="submission" date="2021-01" db="EMBL/GenBank/DDBJ databases">
        <authorList>
            <person name="Corre E."/>
            <person name="Pelletier E."/>
            <person name="Niang G."/>
            <person name="Scheremetjew M."/>
            <person name="Finn R."/>
            <person name="Kale V."/>
            <person name="Holt S."/>
            <person name="Cochrane G."/>
            <person name="Meng A."/>
            <person name="Brown T."/>
            <person name="Cohen L."/>
        </authorList>
    </citation>
    <scope>NUCLEOTIDE SEQUENCE</scope>
    <source>
        <strain evidence="1">OF101</strain>
    </source>
</reference>
<dbReference type="SUPFAM" id="SSF49468">
    <property type="entry name" value="VHL"/>
    <property type="match status" value="1"/>
</dbReference>
<name>A0A7S1S948_ALECA</name>
<dbReference type="InterPro" id="IPR036208">
    <property type="entry name" value="VHL_sf"/>
</dbReference>
<evidence type="ECO:0008006" key="2">
    <source>
        <dbReference type="Google" id="ProtNLM"/>
    </source>
</evidence>
<proteinExistence type="predicted"/>
<organism evidence="1">
    <name type="scientific">Alexandrium catenella</name>
    <name type="common">Red tide dinoflagellate</name>
    <name type="synonym">Gonyaulax catenella</name>
    <dbReference type="NCBI Taxonomy" id="2925"/>
    <lineage>
        <taxon>Eukaryota</taxon>
        <taxon>Sar</taxon>
        <taxon>Alveolata</taxon>
        <taxon>Dinophyceae</taxon>
        <taxon>Gonyaulacales</taxon>
        <taxon>Pyrocystaceae</taxon>
        <taxon>Alexandrium</taxon>
    </lineage>
</organism>
<dbReference type="EMBL" id="HBGE01107859">
    <property type="protein sequence ID" value="CAD9187556.1"/>
    <property type="molecule type" value="Transcribed_RNA"/>
</dbReference>